<feature type="transmembrane region" description="Helical" evidence="6">
    <location>
        <begin position="20"/>
        <end position="41"/>
    </location>
</feature>
<dbReference type="EMBL" id="JAUEPH010000002">
    <property type="protein sequence ID" value="MDN3203314.1"/>
    <property type="molecule type" value="Genomic_DNA"/>
</dbReference>
<feature type="transmembrane region" description="Helical" evidence="6">
    <location>
        <begin position="667"/>
        <end position="688"/>
    </location>
</feature>
<evidence type="ECO:0000256" key="5">
    <source>
        <dbReference type="ARBA" id="ARBA00023136"/>
    </source>
</evidence>
<dbReference type="Proteomes" id="UP001171916">
    <property type="component" value="Unassembled WGS sequence"/>
</dbReference>
<dbReference type="PANTHER" id="PTHR30572">
    <property type="entry name" value="MEMBRANE COMPONENT OF TRANSPORTER-RELATED"/>
    <property type="match status" value="1"/>
</dbReference>
<feature type="domain" description="ABC3 transporter permease C-terminal" evidence="7">
    <location>
        <begin position="288"/>
        <end position="400"/>
    </location>
</feature>
<dbReference type="RefSeq" id="WP_289998878.1">
    <property type="nucleotide sequence ID" value="NZ_JAUEPH010000002.1"/>
</dbReference>
<protein>
    <submittedName>
        <fullName evidence="9">ABC transporter permease</fullName>
    </submittedName>
</protein>
<dbReference type="InterPro" id="IPR050250">
    <property type="entry name" value="Macrolide_Exporter_MacB"/>
</dbReference>
<feature type="transmembrane region" description="Helical" evidence="6">
    <location>
        <begin position="329"/>
        <end position="356"/>
    </location>
</feature>
<evidence type="ECO:0000313" key="10">
    <source>
        <dbReference type="Proteomes" id="UP001171916"/>
    </source>
</evidence>
<feature type="transmembrane region" description="Helical" evidence="6">
    <location>
        <begin position="419"/>
        <end position="442"/>
    </location>
</feature>
<reference evidence="9" key="1">
    <citation type="submission" date="2023-06" db="EMBL/GenBank/DDBJ databases">
        <title>Robiginitalea aurantiacus sp. nov. and Algoriphagus sediminis sp. nov., isolated from coastal sediment.</title>
        <authorList>
            <person name="Zhou Z.Y."/>
            <person name="An J."/>
            <person name="Jia Y.W."/>
            <person name="Du Z.J."/>
        </authorList>
    </citation>
    <scope>NUCLEOTIDE SEQUENCE</scope>
    <source>
        <strain evidence="9">C2-7</strain>
    </source>
</reference>
<keyword evidence="10" id="KW-1185">Reference proteome</keyword>
<comment type="caution">
    <text evidence="9">The sequence shown here is derived from an EMBL/GenBank/DDBJ whole genome shotgun (WGS) entry which is preliminary data.</text>
</comment>
<feature type="domain" description="MacB-like periplasmic core" evidence="8">
    <location>
        <begin position="21"/>
        <end position="240"/>
    </location>
</feature>
<dbReference type="Pfam" id="PF02687">
    <property type="entry name" value="FtsX"/>
    <property type="match status" value="2"/>
</dbReference>
<accession>A0ABT7Y9X1</accession>
<feature type="domain" description="ABC3 transporter permease C-terminal" evidence="7">
    <location>
        <begin position="668"/>
        <end position="780"/>
    </location>
</feature>
<evidence type="ECO:0000256" key="3">
    <source>
        <dbReference type="ARBA" id="ARBA00022692"/>
    </source>
</evidence>
<keyword evidence="3 6" id="KW-0812">Transmembrane</keyword>
<gene>
    <name evidence="9" type="ORF">QVH07_04110</name>
</gene>
<evidence type="ECO:0000259" key="7">
    <source>
        <dbReference type="Pfam" id="PF02687"/>
    </source>
</evidence>
<keyword evidence="4 6" id="KW-1133">Transmembrane helix</keyword>
<evidence type="ECO:0000256" key="6">
    <source>
        <dbReference type="SAM" id="Phobius"/>
    </source>
</evidence>
<dbReference type="Pfam" id="PF12704">
    <property type="entry name" value="MacB_PCD"/>
    <property type="match status" value="2"/>
</dbReference>
<keyword evidence="5 6" id="KW-0472">Membrane</keyword>
<organism evidence="9 10">
    <name type="scientific">Algoriphagus sediminis</name>
    <dbReference type="NCBI Taxonomy" id="3057113"/>
    <lineage>
        <taxon>Bacteria</taxon>
        <taxon>Pseudomonadati</taxon>
        <taxon>Bacteroidota</taxon>
        <taxon>Cytophagia</taxon>
        <taxon>Cytophagales</taxon>
        <taxon>Cyclobacteriaceae</taxon>
        <taxon>Algoriphagus</taxon>
    </lineage>
</organism>
<feature type="transmembrane region" description="Helical" evidence="6">
    <location>
        <begin position="282"/>
        <end position="308"/>
    </location>
</feature>
<evidence type="ECO:0000256" key="4">
    <source>
        <dbReference type="ARBA" id="ARBA00022989"/>
    </source>
</evidence>
<feature type="transmembrane region" description="Helical" evidence="6">
    <location>
        <begin position="376"/>
        <end position="398"/>
    </location>
</feature>
<dbReference type="PANTHER" id="PTHR30572:SF18">
    <property type="entry name" value="ABC-TYPE MACROLIDE FAMILY EXPORT SYSTEM PERMEASE COMPONENT 2"/>
    <property type="match status" value="1"/>
</dbReference>
<evidence type="ECO:0000259" key="8">
    <source>
        <dbReference type="Pfam" id="PF12704"/>
    </source>
</evidence>
<evidence type="ECO:0000256" key="2">
    <source>
        <dbReference type="ARBA" id="ARBA00022475"/>
    </source>
</evidence>
<dbReference type="InterPro" id="IPR003838">
    <property type="entry name" value="ABC3_permease_C"/>
</dbReference>
<feature type="domain" description="MacB-like periplasmic core" evidence="8">
    <location>
        <begin position="431"/>
        <end position="630"/>
    </location>
</feature>
<evidence type="ECO:0000256" key="1">
    <source>
        <dbReference type="ARBA" id="ARBA00004651"/>
    </source>
</evidence>
<feature type="transmembrane region" description="Helical" evidence="6">
    <location>
        <begin position="748"/>
        <end position="770"/>
    </location>
</feature>
<sequence length="787" mass="87861">MLNQYLKLALRNFSNKKGIFAINLFGLATGLATLLLITSWVRSELGVLKGHEKGEYIYQVLTNHDNSAGINTIPVTPGRMAEAMRDEYSQIDVVTGMSPYIEGVSFESVAEKTTTNGFFIDQEFFEIFTVNMIAGSSSGALEDQNSVVISESLALKMFDSPEEAIGKTLAWKVFSFSNEVEIRGVYRDFTEKEMLDEAHFLLNYDYFLGMLGDGVHWDNFNGQAIALMNPGVDIDEFNNSFVNFIKDREEGSNVTPFLQSYEDLYLHSTYEGGKVAGGKINYIYIFSSIALFILFIACINFMNLTTALAMSRVKEIGVKKTMGANRTGLFAQFMIESFLLTGMALIIAVVLMYALMPFFNSVTGKLLNISFGIQEVAILISIWIFTSLIAGIYPSVYLSKFRPMQVLRSTAKGSFGELLARKGLVIFQFSISLLLIIGITVISRQMSFIQNQNLGYNQTQIIQISANDFETSKANSFLEQLRKLPGVENASSLSHNLVGLSSSTIGLRWEGKDETEQVKFENITVNLGLIETMGFEVLEGRSFSSDYGQEREKLILNEEAVKIIGLENPVGEVLNLWGNDMEVIGVIKNFNFESLKETVKPAFLKYDDEFATKIMVRIQSENQDQTLAEVANLYQENTGLTMDYSFLDEDFQSLYNSEKRIASLSKYFGGIAILLSCLGLFGLATFTAEKRKKEIGVRKVMGASISSILGLVTKDFLQLILLAILLSVPLGWYLSSNWLNDYAYKTDLSWWIFAGSSLLLVLIALLTVAYQAFQAARNNPVNSLRSE</sequence>
<proteinExistence type="predicted"/>
<dbReference type="InterPro" id="IPR025857">
    <property type="entry name" value="MacB_PCD"/>
</dbReference>
<keyword evidence="2" id="KW-1003">Cell membrane</keyword>
<comment type="subcellular location">
    <subcellularLocation>
        <location evidence="1">Cell membrane</location>
        <topology evidence="1">Multi-pass membrane protein</topology>
    </subcellularLocation>
</comment>
<name>A0ABT7Y9X1_9BACT</name>
<feature type="transmembrane region" description="Helical" evidence="6">
    <location>
        <begin position="700"/>
        <end position="728"/>
    </location>
</feature>
<evidence type="ECO:0000313" key="9">
    <source>
        <dbReference type="EMBL" id="MDN3203314.1"/>
    </source>
</evidence>